<name>A0A8X7NBQ1_9BASI</name>
<evidence type="ECO:0000256" key="8">
    <source>
        <dbReference type="ARBA" id="ARBA00023170"/>
    </source>
</evidence>
<dbReference type="GO" id="GO:0005886">
    <property type="term" value="C:plasma membrane"/>
    <property type="evidence" value="ECO:0007669"/>
    <property type="project" value="TreeGrafter"/>
</dbReference>
<evidence type="ECO:0000256" key="2">
    <source>
        <dbReference type="ARBA" id="ARBA00011085"/>
    </source>
</evidence>
<dbReference type="PRINTS" id="PR00899">
    <property type="entry name" value="GPCRSTE3"/>
</dbReference>
<dbReference type="AlphaFoldDB" id="A0A8X7NBQ1"/>
<evidence type="ECO:0000256" key="1">
    <source>
        <dbReference type="ARBA" id="ARBA00004141"/>
    </source>
</evidence>
<feature type="transmembrane region" description="Helical" evidence="10">
    <location>
        <begin position="168"/>
        <end position="191"/>
    </location>
</feature>
<keyword evidence="6" id="KW-0297">G-protein coupled receptor</keyword>
<evidence type="ECO:0000313" key="11">
    <source>
        <dbReference type="EMBL" id="KAE8269310.1"/>
    </source>
</evidence>
<protein>
    <submittedName>
        <fullName evidence="11">Uncharacterized protein</fullName>
    </submittedName>
</protein>
<dbReference type="PANTHER" id="PTHR28097:SF1">
    <property type="entry name" value="PHEROMONE A FACTOR RECEPTOR"/>
    <property type="match status" value="1"/>
</dbReference>
<evidence type="ECO:0000256" key="3">
    <source>
        <dbReference type="ARBA" id="ARBA00022507"/>
    </source>
</evidence>
<evidence type="ECO:0000256" key="5">
    <source>
        <dbReference type="ARBA" id="ARBA00022989"/>
    </source>
</evidence>
<feature type="transmembrane region" description="Helical" evidence="10">
    <location>
        <begin position="75"/>
        <end position="94"/>
    </location>
</feature>
<evidence type="ECO:0000256" key="4">
    <source>
        <dbReference type="ARBA" id="ARBA00022692"/>
    </source>
</evidence>
<comment type="caution">
    <text evidence="11">The sequence shown here is derived from an EMBL/GenBank/DDBJ whole genome shotgun (WGS) entry which is preliminary data.</text>
</comment>
<feature type="transmembrane region" description="Helical" evidence="10">
    <location>
        <begin position="233"/>
        <end position="257"/>
    </location>
</feature>
<comment type="similarity">
    <text evidence="2">Belongs to the G-protein coupled receptor 4 family.</text>
</comment>
<keyword evidence="12" id="KW-1185">Reference proteome</keyword>
<dbReference type="GO" id="GO:0004933">
    <property type="term" value="F:mating-type a-factor pheromone receptor activity"/>
    <property type="evidence" value="ECO:0007669"/>
    <property type="project" value="InterPro"/>
</dbReference>
<dbReference type="CDD" id="cd14966">
    <property type="entry name" value="7tmD_STE3"/>
    <property type="match status" value="1"/>
</dbReference>
<dbReference type="EMBL" id="LWDG02000100">
    <property type="protein sequence ID" value="KAE8269310.1"/>
    <property type="molecule type" value="Genomic_DNA"/>
</dbReference>
<keyword evidence="7 10" id="KW-0472">Membrane</keyword>
<dbReference type="InterPro" id="IPR001499">
    <property type="entry name" value="GPCR_STE3"/>
</dbReference>
<dbReference type="PRINTS" id="PR00900">
    <property type="entry name" value="PHEROMONEAR"/>
</dbReference>
<sequence length="326" mass="36975">MPDLVRHQLSSPPLNAFSRLDYPVLTVFIVPAGTKIAFGAFMGLPCSSICILRQLEEIGSTRRVRTTAKDRKHQLYFDLGVGVVIPVIYMILHIVNQGHRFDIFESVGCFPTYYLTPLAIVLVSVPPVVASAVALIYSFLALRWFVIRRRQFNTVLQNSHSGLNRSRYLRLMAMAGTEALWSFPINVIVLVSKYTLLKLPVYRYVSWSDTHFDFGRIDRFPSTFWDASPNLKAYWVASLNLGRYGPLVGCLFLFFFFGTSRDALKWYGALLRKICPMPSRNQAKRNIPGASQEDHWNIEVCVSKEAGLATPTHSEMDQLDKVDSLN</sequence>
<dbReference type="Proteomes" id="UP000078113">
    <property type="component" value="Unassembled WGS sequence"/>
</dbReference>
<evidence type="ECO:0000256" key="6">
    <source>
        <dbReference type="ARBA" id="ARBA00023040"/>
    </source>
</evidence>
<comment type="subcellular location">
    <subcellularLocation>
        <location evidence="1">Membrane</location>
        <topology evidence="1">Multi-pass membrane protein</topology>
    </subcellularLocation>
</comment>
<keyword evidence="9" id="KW-0807">Transducer</keyword>
<reference evidence="11" key="1">
    <citation type="submission" date="2016-04" db="EMBL/GenBank/DDBJ databases">
        <authorList>
            <person name="Nguyen H.D."/>
            <person name="Samba Siva P."/>
            <person name="Cullis J."/>
            <person name="Levesque C.A."/>
            <person name="Hambleton S."/>
        </authorList>
    </citation>
    <scope>NUCLEOTIDE SEQUENCE</scope>
    <source>
        <strain evidence="11">DAOMC 236422</strain>
    </source>
</reference>
<organism evidence="11 12">
    <name type="scientific">Tilletia walkeri</name>
    <dbReference type="NCBI Taxonomy" id="117179"/>
    <lineage>
        <taxon>Eukaryota</taxon>
        <taxon>Fungi</taxon>
        <taxon>Dikarya</taxon>
        <taxon>Basidiomycota</taxon>
        <taxon>Ustilaginomycotina</taxon>
        <taxon>Exobasidiomycetes</taxon>
        <taxon>Tilletiales</taxon>
        <taxon>Tilletiaceae</taxon>
        <taxon>Tilletia</taxon>
    </lineage>
</organism>
<reference evidence="11" key="2">
    <citation type="journal article" date="2019" name="IMA Fungus">
        <title>Genome sequencing and comparison of five Tilletia species to identify candidate genes for the detection of regulated species infecting wheat.</title>
        <authorList>
            <person name="Nguyen H.D.T."/>
            <person name="Sultana T."/>
            <person name="Kesanakurti P."/>
            <person name="Hambleton S."/>
        </authorList>
    </citation>
    <scope>NUCLEOTIDE SEQUENCE</scope>
    <source>
        <strain evidence="11">DAOMC 236422</strain>
    </source>
</reference>
<evidence type="ECO:0000256" key="7">
    <source>
        <dbReference type="ARBA" id="ARBA00023136"/>
    </source>
</evidence>
<keyword evidence="4 10" id="KW-0812">Transmembrane</keyword>
<feature type="transmembrane region" description="Helical" evidence="10">
    <location>
        <begin position="114"/>
        <end position="147"/>
    </location>
</feature>
<dbReference type="InterPro" id="IPR001546">
    <property type="entry name" value="GPCR_Pheromne_A_rcpt"/>
</dbReference>
<keyword evidence="8" id="KW-0675">Receptor</keyword>
<accession>A0A8X7NBQ1</accession>
<dbReference type="PANTHER" id="PTHR28097">
    <property type="entry name" value="PHEROMONE A FACTOR RECEPTOR"/>
    <property type="match status" value="1"/>
</dbReference>
<keyword evidence="3" id="KW-0589">Pheromone response</keyword>
<dbReference type="Pfam" id="PF02076">
    <property type="entry name" value="STE3"/>
    <property type="match status" value="1"/>
</dbReference>
<evidence type="ECO:0000256" key="9">
    <source>
        <dbReference type="ARBA" id="ARBA00023224"/>
    </source>
</evidence>
<proteinExistence type="inferred from homology"/>
<keyword evidence="5 10" id="KW-1133">Transmembrane helix</keyword>
<evidence type="ECO:0000313" key="12">
    <source>
        <dbReference type="Proteomes" id="UP000078113"/>
    </source>
</evidence>
<evidence type="ECO:0000256" key="10">
    <source>
        <dbReference type="SAM" id="Phobius"/>
    </source>
</evidence>
<gene>
    <name evidence="11" type="ORF">A4X09_0g3030</name>
</gene>
<dbReference type="GO" id="GO:0000750">
    <property type="term" value="P:pheromone-dependent signal transduction involved in conjugation with cellular fusion"/>
    <property type="evidence" value="ECO:0007669"/>
    <property type="project" value="TreeGrafter"/>
</dbReference>